<name>A0A2P6UZZ3_9CHLO</name>
<reference evidence="4 5" key="1">
    <citation type="journal article" date="2018" name="Plant J.">
        <title>Genome sequences of Chlorella sorokiniana UTEX 1602 and Micractinium conductrix SAG 241.80: implications to maltose excretion by a green alga.</title>
        <authorList>
            <person name="Arriola M.B."/>
            <person name="Velmurugan N."/>
            <person name="Zhang Y."/>
            <person name="Plunkett M.H."/>
            <person name="Hondzo H."/>
            <person name="Barney B.M."/>
        </authorList>
    </citation>
    <scope>NUCLEOTIDE SEQUENCE [LARGE SCALE GENOMIC DNA]</scope>
    <source>
        <strain evidence="4 5">SAG 241.80</strain>
    </source>
</reference>
<dbReference type="InterPro" id="IPR024053">
    <property type="entry name" value="VHL_beta_dom"/>
</dbReference>
<comment type="caution">
    <text evidence="4">The sequence shown here is derived from an EMBL/GenBank/DDBJ whole genome shotgun (WGS) entry which is preliminary data.</text>
</comment>
<dbReference type="OrthoDB" id="413400at2759"/>
<sequence>MAAELRSSPDGGPPATHTVRNLRTFPARLFWLDYEGRAVPYGEVLPEASLNQETYANHAWRICDERSGLALLEYVGPSAAVTLAEDGSVRVLAGGAPPTAAAAPPTAAAPAPAAAPADEAGVPALEEDRGSEED</sequence>
<accession>A0A2P6UZZ3</accession>
<dbReference type="AlphaFoldDB" id="A0A2P6UZZ3"/>
<evidence type="ECO:0000313" key="5">
    <source>
        <dbReference type="Proteomes" id="UP000239649"/>
    </source>
</evidence>
<evidence type="ECO:0000313" key="4">
    <source>
        <dbReference type="EMBL" id="PSC67410.1"/>
    </source>
</evidence>
<feature type="region of interest" description="Disordered" evidence="1">
    <location>
        <begin position="94"/>
        <end position="134"/>
    </location>
</feature>
<dbReference type="SUPFAM" id="SSF49468">
    <property type="entry name" value="VHL"/>
    <property type="match status" value="1"/>
</dbReference>
<dbReference type="InterPro" id="IPR037140">
    <property type="entry name" value="VHL_beta_dom_sf"/>
</dbReference>
<dbReference type="EMBL" id="LHPF02000061">
    <property type="protein sequence ID" value="PSC67409.1"/>
    <property type="molecule type" value="Genomic_DNA"/>
</dbReference>
<evidence type="ECO:0000256" key="1">
    <source>
        <dbReference type="SAM" id="MobiDB-lite"/>
    </source>
</evidence>
<feature type="domain" description="von Hippel-Lindau disease tumour suppressor beta" evidence="2">
    <location>
        <begin position="27"/>
        <end position="68"/>
    </location>
</feature>
<gene>
    <name evidence="4" type="ORF">C2E20_8921</name>
</gene>
<dbReference type="Proteomes" id="UP000239649">
    <property type="component" value="Unassembled WGS sequence"/>
</dbReference>
<proteinExistence type="predicted"/>
<organism evidence="4 5">
    <name type="scientific">Micractinium conductrix</name>
    <dbReference type="NCBI Taxonomy" id="554055"/>
    <lineage>
        <taxon>Eukaryota</taxon>
        <taxon>Viridiplantae</taxon>
        <taxon>Chlorophyta</taxon>
        <taxon>core chlorophytes</taxon>
        <taxon>Trebouxiophyceae</taxon>
        <taxon>Chlorellales</taxon>
        <taxon>Chlorellaceae</taxon>
        <taxon>Chlorella clade</taxon>
        <taxon>Micractinium</taxon>
    </lineage>
</organism>
<reference evidence="4" key="2">
    <citation type="submission" date="2018-02" db="EMBL/GenBank/DDBJ databases">
        <authorList>
            <person name="Cohen D.B."/>
            <person name="Kent A.D."/>
        </authorList>
    </citation>
    <scope>NUCLEOTIDE SEQUENCE</scope>
    <source>
        <strain evidence="4">SAG 241.80</strain>
    </source>
</reference>
<dbReference type="Gene3D" id="2.60.40.780">
    <property type="entry name" value="von Hippel-Lindau disease tumour suppressor, beta domain"/>
    <property type="match status" value="1"/>
</dbReference>
<feature type="compositionally biased region" description="Low complexity" evidence="1">
    <location>
        <begin position="94"/>
        <end position="117"/>
    </location>
</feature>
<dbReference type="EMBL" id="LHPF02000061">
    <property type="protein sequence ID" value="PSC67410.1"/>
    <property type="molecule type" value="Genomic_DNA"/>
</dbReference>
<dbReference type="InterPro" id="IPR036208">
    <property type="entry name" value="VHL_sf"/>
</dbReference>
<evidence type="ECO:0000313" key="3">
    <source>
        <dbReference type="EMBL" id="PSC67409.1"/>
    </source>
</evidence>
<keyword evidence="5" id="KW-1185">Reference proteome</keyword>
<evidence type="ECO:0000259" key="2">
    <source>
        <dbReference type="Pfam" id="PF01847"/>
    </source>
</evidence>
<protein>
    <submittedName>
        <fullName evidence="4">von Hippel-Lindau disease tumor suppressor isoform X1 isoform A</fullName>
    </submittedName>
    <submittedName>
        <fullName evidence="3">von Hippel-Lindau disease tumor suppressor isoform X1 isoform B</fullName>
    </submittedName>
</protein>
<dbReference type="Pfam" id="PF01847">
    <property type="entry name" value="VHL"/>
    <property type="match status" value="1"/>
</dbReference>